<dbReference type="Proteomes" id="UP001063166">
    <property type="component" value="Unassembled WGS sequence"/>
</dbReference>
<keyword evidence="2" id="KW-1185">Reference proteome</keyword>
<organism evidence="1 2">
    <name type="scientific">Lyophyllum shimeji</name>
    <name type="common">Hon-shimeji</name>
    <name type="synonym">Tricholoma shimeji</name>
    <dbReference type="NCBI Taxonomy" id="47721"/>
    <lineage>
        <taxon>Eukaryota</taxon>
        <taxon>Fungi</taxon>
        <taxon>Dikarya</taxon>
        <taxon>Basidiomycota</taxon>
        <taxon>Agaricomycotina</taxon>
        <taxon>Agaricomycetes</taxon>
        <taxon>Agaricomycetidae</taxon>
        <taxon>Agaricales</taxon>
        <taxon>Tricholomatineae</taxon>
        <taxon>Lyophyllaceae</taxon>
        <taxon>Lyophyllum</taxon>
    </lineage>
</organism>
<evidence type="ECO:0000313" key="2">
    <source>
        <dbReference type="Proteomes" id="UP001063166"/>
    </source>
</evidence>
<sequence length="86" mass="9485">MTAGSDRLVSVRLSEGVEKFLGRDLQTKLASSNLAAVVNLDRSRFAVDPQILRRSGDLGFGEQRTLSSESLISLLINQRVEKKPEI</sequence>
<name>A0A9P3UKS7_LYOSH</name>
<gene>
    <name evidence="1" type="ORF">LshimejAT787_0503190</name>
</gene>
<proteinExistence type="predicted"/>
<accession>A0A9P3UKS7</accession>
<evidence type="ECO:0000313" key="1">
    <source>
        <dbReference type="EMBL" id="GLB38454.1"/>
    </source>
</evidence>
<comment type="caution">
    <text evidence="1">The sequence shown here is derived from an EMBL/GenBank/DDBJ whole genome shotgun (WGS) entry which is preliminary data.</text>
</comment>
<dbReference type="EMBL" id="BRPK01000005">
    <property type="protein sequence ID" value="GLB38454.1"/>
    <property type="molecule type" value="Genomic_DNA"/>
</dbReference>
<dbReference type="AlphaFoldDB" id="A0A9P3UKS7"/>
<protein>
    <submittedName>
        <fullName evidence="1">Uncharacterized protein</fullName>
    </submittedName>
</protein>
<reference evidence="1" key="1">
    <citation type="submission" date="2022-07" db="EMBL/GenBank/DDBJ databases">
        <title>The genome of Lyophyllum shimeji provides insight into the initial evolution of ectomycorrhizal fungal genome.</title>
        <authorList>
            <person name="Kobayashi Y."/>
            <person name="Shibata T."/>
            <person name="Hirakawa H."/>
            <person name="Shigenobu S."/>
            <person name="Nishiyama T."/>
            <person name="Yamada A."/>
            <person name="Hasebe M."/>
            <person name="Kawaguchi M."/>
        </authorList>
    </citation>
    <scope>NUCLEOTIDE SEQUENCE</scope>
    <source>
        <strain evidence="1">AT787</strain>
    </source>
</reference>